<dbReference type="PROSITE" id="PS00216">
    <property type="entry name" value="SUGAR_TRANSPORT_1"/>
    <property type="match status" value="1"/>
</dbReference>
<dbReference type="InterPro" id="IPR020846">
    <property type="entry name" value="MFS_dom"/>
</dbReference>
<dbReference type="Gene3D" id="1.20.1250.20">
    <property type="entry name" value="MFS general substrate transporter like domains"/>
    <property type="match status" value="1"/>
</dbReference>
<feature type="transmembrane region" description="Helical" evidence="6">
    <location>
        <begin position="394"/>
        <end position="413"/>
    </location>
</feature>
<sequence length="567" mass="61243">MDPIEKVDTATVAHREQVSDPVRLQEDATVRVENFDGFSLPLVASYIAVCFMLFNQLIIVISSGVFSGNIAEALDGSSERTWLSLSATIVSAALCIPISKASDYWGRKWLLVSAGAAAFVGTIVTARAETWGVALGGSILCGYSQGAQPLLYAVAAETVPRQWRSSSLAFMNIGASVAGVYSLLVGSTLIKNSADGWRTFYYINTGLAGASLIVITICYNPPTRELQKLPQLEKLKQLDWMGFFISTVAVVLFSVGLSLAKNPYSWSSPEVLCPLIIGIVFGFILFTHQRWLNPRGMFHHDLFSKDKRNVILASFFAANSYIAFEDSVLYNTDVFKSDLKVCTSYFAAIVVTILYGIFAARFSYLRETLIVAFIFYVAFNVCMSTLTTGSGNALWAYCAILGIGIPLSIAPLFTVGQLAAPIPTIALLSGVMLTLRSLGGSIGMAACTAIFSSQTTKYLVPDTSKAALEAGLSPDSLQEFIQAIMSGNAEAAAEVPSASMEIIMAATDALKEAYVKSFRYLWVFSACASVLGLLGVYFIRNPVEELTKHVDAPIRETSTKAVDLESK</sequence>
<dbReference type="SUPFAM" id="SSF103473">
    <property type="entry name" value="MFS general substrate transporter"/>
    <property type="match status" value="1"/>
</dbReference>
<evidence type="ECO:0000256" key="5">
    <source>
        <dbReference type="ARBA" id="ARBA00023136"/>
    </source>
</evidence>
<feature type="domain" description="Major facilitator superfamily (MFS) profile" evidence="7">
    <location>
        <begin position="41"/>
        <end position="544"/>
    </location>
</feature>
<evidence type="ECO:0000256" key="2">
    <source>
        <dbReference type="ARBA" id="ARBA00022448"/>
    </source>
</evidence>
<feature type="transmembrane region" description="Helical" evidence="6">
    <location>
        <begin position="134"/>
        <end position="156"/>
    </location>
</feature>
<evidence type="ECO:0000259" key="7">
    <source>
        <dbReference type="PROSITE" id="PS50850"/>
    </source>
</evidence>
<dbReference type="PANTHER" id="PTHR23501:SF195">
    <property type="entry name" value="PEP5"/>
    <property type="match status" value="1"/>
</dbReference>
<keyword evidence="2" id="KW-0813">Transport</keyword>
<dbReference type="EMBL" id="JAGMUV010000024">
    <property type="protein sequence ID" value="KAH7121399.1"/>
    <property type="molecule type" value="Genomic_DNA"/>
</dbReference>
<keyword evidence="9" id="KW-1185">Reference proteome</keyword>
<proteinExistence type="predicted"/>
<comment type="caution">
    <text evidence="8">The sequence shown here is derived from an EMBL/GenBank/DDBJ whole genome shotgun (WGS) entry which is preliminary data.</text>
</comment>
<evidence type="ECO:0000256" key="3">
    <source>
        <dbReference type="ARBA" id="ARBA00022692"/>
    </source>
</evidence>
<dbReference type="InterPro" id="IPR005829">
    <property type="entry name" value="Sugar_transporter_CS"/>
</dbReference>
<dbReference type="InterPro" id="IPR010573">
    <property type="entry name" value="MFS_Str1/Tri12-like"/>
</dbReference>
<evidence type="ECO:0000256" key="6">
    <source>
        <dbReference type="SAM" id="Phobius"/>
    </source>
</evidence>
<evidence type="ECO:0000313" key="8">
    <source>
        <dbReference type="EMBL" id="KAH7121399.1"/>
    </source>
</evidence>
<keyword evidence="4 6" id="KW-1133">Transmembrane helix</keyword>
<feature type="transmembrane region" description="Helical" evidence="6">
    <location>
        <begin position="344"/>
        <end position="362"/>
    </location>
</feature>
<feature type="transmembrane region" description="Helical" evidence="6">
    <location>
        <begin position="520"/>
        <end position="539"/>
    </location>
</feature>
<feature type="transmembrane region" description="Helical" evidence="6">
    <location>
        <begin position="425"/>
        <end position="451"/>
    </location>
</feature>
<evidence type="ECO:0000256" key="1">
    <source>
        <dbReference type="ARBA" id="ARBA00004141"/>
    </source>
</evidence>
<feature type="transmembrane region" description="Helical" evidence="6">
    <location>
        <begin position="81"/>
        <end position="98"/>
    </location>
</feature>
<dbReference type="InterPro" id="IPR036259">
    <property type="entry name" value="MFS_trans_sf"/>
</dbReference>
<organism evidence="8 9">
    <name type="scientific">Dactylonectria macrodidyma</name>
    <dbReference type="NCBI Taxonomy" id="307937"/>
    <lineage>
        <taxon>Eukaryota</taxon>
        <taxon>Fungi</taxon>
        <taxon>Dikarya</taxon>
        <taxon>Ascomycota</taxon>
        <taxon>Pezizomycotina</taxon>
        <taxon>Sordariomycetes</taxon>
        <taxon>Hypocreomycetidae</taxon>
        <taxon>Hypocreales</taxon>
        <taxon>Nectriaceae</taxon>
        <taxon>Dactylonectria</taxon>
    </lineage>
</organism>
<evidence type="ECO:0000313" key="9">
    <source>
        <dbReference type="Proteomes" id="UP000738349"/>
    </source>
</evidence>
<feature type="transmembrane region" description="Helical" evidence="6">
    <location>
        <begin position="369"/>
        <end position="388"/>
    </location>
</feature>
<keyword evidence="5 6" id="KW-0472">Membrane</keyword>
<dbReference type="OrthoDB" id="2587356at2759"/>
<name>A0A9P9IJ61_9HYPO</name>
<dbReference type="GO" id="GO:0005886">
    <property type="term" value="C:plasma membrane"/>
    <property type="evidence" value="ECO:0007669"/>
    <property type="project" value="TreeGrafter"/>
</dbReference>
<reference evidence="8" key="1">
    <citation type="journal article" date="2021" name="Nat. Commun.">
        <title>Genetic determinants of endophytism in the Arabidopsis root mycobiome.</title>
        <authorList>
            <person name="Mesny F."/>
            <person name="Miyauchi S."/>
            <person name="Thiergart T."/>
            <person name="Pickel B."/>
            <person name="Atanasova L."/>
            <person name="Karlsson M."/>
            <person name="Huettel B."/>
            <person name="Barry K.W."/>
            <person name="Haridas S."/>
            <person name="Chen C."/>
            <person name="Bauer D."/>
            <person name="Andreopoulos W."/>
            <person name="Pangilinan J."/>
            <person name="LaButti K."/>
            <person name="Riley R."/>
            <person name="Lipzen A."/>
            <person name="Clum A."/>
            <person name="Drula E."/>
            <person name="Henrissat B."/>
            <person name="Kohler A."/>
            <person name="Grigoriev I.V."/>
            <person name="Martin F.M."/>
            <person name="Hacquard S."/>
        </authorList>
    </citation>
    <scope>NUCLEOTIDE SEQUENCE</scope>
    <source>
        <strain evidence="8">MPI-CAGE-AT-0147</strain>
    </source>
</reference>
<keyword evidence="3 6" id="KW-0812">Transmembrane</keyword>
<feature type="transmembrane region" description="Helical" evidence="6">
    <location>
        <begin position="168"/>
        <end position="189"/>
    </location>
</feature>
<dbReference type="AlphaFoldDB" id="A0A9P9IJ61"/>
<dbReference type="GO" id="GO:0022857">
    <property type="term" value="F:transmembrane transporter activity"/>
    <property type="evidence" value="ECO:0007669"/>
    <property type="project" value="InterPro"/>
</dbReference>
<comment type="subcellular location">
    <subcellularLocation>
        <location evidence="1">Membrane</location>
        <topology evidence="1">Multi-pass membrane protein</topology>
    </subcellularLocation>
</comment>
<dbReference type="Proteomes" id="UP000738349">
    <property type="component" value="Unassembled WGS sequence"/>
</dbReference>
<protein>
    <submittedName>
        <fullName evidence="8">Major facilitator superfamily domain-containing protein</fullName>
    </submittedName>
</protein>
<evidence type="ECO:0000256" key="4">
    <source>
        <dbReference type="ARBA" id="ARBA00022989"/>
    </source>
</evidence>
<feature type="transmembrane region" description="Helical" evidence="6">
    <location>
        <begin position="240"/>
        <end position="260"/>
    </location>
</feature>
<dbReference type="Pfam" id="PF06609">
    <property type="entry name" value="TRI12"/>
    <property type="match status" value="1"/>
</dbReference>
<accession>A0A9P9IJ61</accession>
<feature type="transmembrane region" description="Helical" evidence="6">
    <location>
        <begin position="110"/>
        <end position="128"/>
    </location>
</feature>
<feature type="transmembrane region" description="Helical" evidence="6">
    <location>
        <begin position="201"/>
        <end position="219"/>
    </location>
</feature>
<dbReference type="PANTHER" id="PTHR23501">
    <property type="entry name" value="MAJOR FACILITATOR SUPERFAMILY"/>
    <property type="match status" value="1"/>
</dbReference>
<feature type="transmembrane region" description="Helical" evidence="6">
    <location>
        <begin position="40"/>
        <end position="61"/>
    </location>
</feature>
<gene>
    <name evidence="8" type="ORF">EDB81DRAFT_890980</name>
</gene>
<dbReference type="PROSITE" id="PS50850">
    <property type="entry name" value="MFS"/>
    <property type="match status" value="1"/>
</dbReference>
<feature type="transmembrane region" description="Helical" evidence="6">
    <location>
        <begin position="266"/>
        <end position="287"/>
    </location>
</feature>